<evidence type="ECO:0000259" key="1">
    <source>
        <dbReference type="PROSITE" id="PS51186"/>
    </source>
</evidence>
<organism evidence="2 3">
    <name type="scientific">Bacillus suaedaesalsae</name>
    <dbReference type="NCBI Taxonomy" id="2810349"/>
    <lineage>
        <taxon>Bacteria</taxon>
        <taxon>Bacillati</taxon>
        <taxon>Bacillota</taxon>
        <taxon>Bacilli</taxon>
        <taxon>Bacillales</taxon>
        <taxon>Bacillaceae</taxon>
        <taxon>Bacillus</taxon>
    </lineage>
</organism>
<evidence type="ECO:0000313" key="3">
    <source>
        <dbReference type="Proteomes" id="UP001518925"/>
    </source>
</evidence>
<name>A0ABS2DI46_9BACI</name>
<dbReference type="InterPro" id="IPR000182">
    <property type="entry name" value="GNAT_dom"/>
</dbReference>
<dbReference type="SUPFAM" id="SSF55729">
    <property type="entry name" value="Acyl-CoA N-acyltransferases (Nat)"/>
    <property type="match status" value="1"/>
</dbReference>
<dbReference type="PROSITE" id="PS51186">
    <property type="entry name" value="GNAT"/>
    <property type="match status" value="1"/>
</dbReference>
<sequence length="176" mass="20837">MIQLNEITIKPLEQKDATFIAKWLSDPKVLEYYEGRDNPFTINKVYEKFYKENDTVKRNLVLVNDSPVGYIQYYRLDPEGVKKYGYNDNELIYGLDQFIGEVQHWGSGLGTKLVTIMKDFLFNVLNVDRIVMDPQAWNTRAIRCYEKCGFTKVKLLPKNEWHEGEYRDCWLIECTK</sequence>
<keyword evidence="3" id="KW-1185">Reference proteome</keyword>
<comment type="caution">
    <text evidence="2">The sequence shown here is derived from an EMBL/GenBank/DDBJ whole genome shotgun (WGS) entry which is preliminary data.</text>
</comment>
<dbReference type="Proteomes" id="UP001518925">
    <property type="component" value="Unassembled WGS sequence"/>
</dbReference>
<accession>A0ABS2DI46</accession>
<reference evidence="2 3" key="1">
    <citation type="submission" date="2021-02" db="EMBL/GenBank/DDBJ databases">
        <title>Bacillus sp. RD4P76, an endophyte from a halophyte.</title>
        <authorList>
            <person name="Sun J.-Q."/>
        </authorList>
    </citation>
    <scope>NUCLEOTIDE SEQUENCE [LARGE SCALE GENOMIC DNA]</scope>
    <source>
        <strain evidence="2 3">RD4P76</strain>
    </source>
</reference>
<dbReference type="InterPro" id="IPR016181">
    <property type="entry name" value="Acyl_CoA_acyltransferase"/>
</dbReference>
<evidence type="ECO:0000313" key="2">
    <source>
        <dbReference type="EMBL" id="MBM6618123.1"/>
    </source>
</evidence>
<protein>
    <submittedName>
        <fullName evidence="2">GNAT family N-acetyltransferase</fullName>
    </submittedName>
</protein>
<dbReference type="PANTHER" id="PTHR43415:SF3">
    <property type="entry name" value="GNAT-FAMILY ACETYLTRANSFERASE"/>
    <property type="match status" value="1"/>
</dbReference>
<dbReference type="EMBL" id="JAFELM010000030">
    <property type="protein sequence ID" value="MBM6618123.1"/>
    <property type="molecule type" value="Genomic_DNA"/>
</dbReference>
<dbReference type="Gene3D" id="3.40.630.30">
    <property type="match status" value="1"/>
</dbReference>
<dbReference type="RefSeq" id="WP_204203487.1">
    <property type="nucleotide sequence ID" value="NZ_JAFELM010000030.1"/>
</dbReference>
<dbReference type="Pfam" id="PF13523">
    <property type="entry name" value="Acetyltransf_8"/>
    <property type="match status" value="1"/>
</dbReference>
<gene>
    <name evidence="2" type="ORF">JR050_10680</name>
</gene>
<dbReference type="PANTHER" id="PTHR43415">
    <property type="entry name" value="SPERMIDINE N(1)-ACETYLTRANSFERASE"/>
    <property type="match status" value="1"/>
</dbReference>
<proteinExistence type="predicted"/>
<feature type="domain" description="N-acetyltransferase" evidence="1">
    <location>
        <begin position="7"/>
        <end position="173"/>
    </location>
</feature>